<keyword evidence="1" id="KW-1133">Transmembrane helix</keyword>
<protein>
    <submittedName>
        <fullName evidence="2">Uncharacterized protein</fullName>
    </submittedName>
</protein>
<accession>A0ABV1P9L1</accession>
<dbReference type="RefSeq" id="WP_349960493.1">
    <property type="nucleotide sequence ID" value="NZ_JBEHEF010000005.1"/>
</dbReference>
<gene>
    <name evidence="2" type="ORF">ABRQ07_09275</name>
</gene>
<evidence type="ECO:0000313" key="3">
    <source>
        <dbReference type="Proteomes" id="UP001463408"/>
    </source>
</evidence>
<comment type="caution">
    <text evidence="2">The sequence shown here is derived from an EMBL/GenBank/DDBJ whole genome shotgun (WGS) entry which is preliminary data.</text>
</comment>
<name>A0ABV1P9L1_9GAMM</name>
<keyword evidence="3" id="KW-1185">Reference proteome</keyword>
<reference evidence="2 3" key="1">
    <citation type="submission" date="2024-06" db="EMBL/GenBank/DDBJ databases">
        <title>Pangenomics to understand the prophage dynamics in the radiating lineages of P. brasiliense.</title>
        <authorList>
            <person name="Pardeshi L.A."/>
            <person name="Van Duivenbode I."/>
            <person name="Jonkheer E.M."/>
            <person name="Pel M.J.C."/>
            <person name="Kupczok A."/>
            <person name="De Ridder D."/>
            <person name="Smit S."/>
            <person name="Van Der Lee T.J."/>
        </authorList>
    </citation>
    <scope>NUCLEOTIDE SEQUENCE [LARGE SCALE GENOMIC DNA]</scope>
    <source>
        <strain evidence="2 3">PD 8607</strain>
    </source>
</reference>
<sequence>MTTPSFKIVIPADGSDLLKNIEHLIPENERKISRRIMTRDSVVGGSVLLEIIVTIINSEAACAAIAAVIIAWIKQRSSRRLITKKNGETRTYENLTESELKRILQNEAVERISLEELE</sequence>
<proteinExistence type="predicted"/>
<dbReference type="EMBL" id="JBEHEF010000005">
    <property type="protein sequence ID" value="MEQ9937801.1"/>
    <property type="molecule type" value="Genomic_DNA"/>
</dbReference>
<keyword evidence="1" id="KW-0812">Transmembrane</keyword>
<organism evidence="2 3">
    <name type="scientific">Pectobacterium polonicum</name>
    <dbReference type="NCBI Taxonomy" id="2485124"/>
    <lineage>
        <taxon>Bacteria</taxon>
        <taxon>Pseudomonadati</taxon>
        <taxon>Pseudomonadota</taxon>
        <taxon>Gammaproteobacteria</taxon>
        <taxon>Enterobacterales</taxon>
        <taxon>Pectobacteriaceae</taxon>
        <taxon>Pectobacterium</taxon>
    </lineage>
</organism>
<dbReference type="Proteomes" id="UP001463408">
    <property type="component" value="Unassembled WGS sequence"/>
</dbReference>
<keyword evidence="1" id="KW-0472">Membrane</keyword>
<feature type="transmembrane region" description="Helical" evidence="1">
    <location>
        <begin position="47"/>
        <end position="73"/>
    </location>
</feature>
<evidence type="ECO:0000313" key="2">
    <source>
        <dbReference type="EMBL" id="MEQ9937801.1"/>
    </source>
</evidence>
<evidence type="ECO:0000256" key="1">
    <source>
        <dbReference type="SAM" id="Phobius"/>
    </source>
</evidence>